<evidence type="ECO:0000256" key="1">
    <source>
        <dbReference type="SAM" id="Coils"/>
    </source>
</evidence>
<keyword evidence="3" id="KW-1185">Reference proteome</keyword>
<feature type="coiled-coil region" evidence="1">
    <location>
        <begin position="150"/>
        <end position="191"/>
    </location>
</feature>
<feature type="non-terminal residue" evidence="2">
    <location>
        <position position="377"/>
    </location>
</feature>
<protein>
    <submittedName>
        <fullName evidence="2">Uncharacterized protein</fullName>
    </submittedName>
</protein>
<evidence type="ECO:0000313" key="3">
    <source>
        <dbReference type="Proteomes" id="UP001212841"/>
    </source>
</evidence>
<gene>
    <name evidence="2" type="ORF">HK097_004583</name>
</gene>
<name>A0AAD5S2I8_9FUNG</name>
<proteinExistence type="predicted"/>
<dbReference type="AlphaFoldDB" id="A0AAD5S2I8"/>
<comment type="caution">
    <text evidence="2">The sequence shown here is derived from an EMBL/GenBank/DDBJ whole genome shotgun (WGS) entry which is preliminary data.</text>
</comment>
<dbReference type="Proteomes" id="UP001212841">
    <property type="component" value="Unassembled WGS sequence"/>
</dbReference>
<feature type="non-terminal residue" evidence="2">
    <location>
        <position position="1"/>
    </location>
</feature>
<reference evidence="2" key="1">
    <citation type="submission" date="2020-05" db="EMBL/GenBank/DDBJ databases">
        <title>Phylogenomic resolution of chytrid fungi.</title>
        <authorList>
            <person name="Stajich J.E."/>
            <person name="Amses K."/>
            <person name="Simmons R."/>
            <person name="Seto K."/>
            <person name="Myers J."/>
            <person name="Bonds A."/>
            <person name="Quandt C.A."/>
            <person name="Barry K."/>
            <person name="Liu P."/>
            <person name="Grigoriev I."/>
            <person name="Longcore J.E."/>
            <person name="James T.Y."/>
        </authorList>
    </citation>
    <scope>NUCLEOTIDE SEQUENCE</scope>
    <source>
        <strain evidence="2">JEL0318</strain>
    </source>
</reference>
<organism evidence="2 3">
    <name type="scientific">Rhizophlyctis rosea</name>
    <dbReference type="NCBI Taxonomy" id="64517"/>
    <lineage>
        <taxon>Eukaryota</taxon>
        <taxon>Fungi</taxon>
        <taxon>Fungi incertae sedis</taxon>
        <taxon>Chytridiomycota</taxon>
        <taxon>Chytridiomycota incertae sedis</taxon>
        <taxon>Chytridiomycetes</taxon>
        <taxon>Rhizophlyctidales</taxon>
        <taxon>Rhizophlyctidaceae</taxon>
        <taxon>Rhizophlyctis</taxon>
    </lineage>
</organism>
<sequence>KAINEISLQIDESYLQISGTGLQLNLHETGGLANIQGAGTRVKLDPLGCLFTDLAGLDVKVGVNSGLSKVGGALQVDVDESGAIFKDTLGLDARVDEVTIGKELGRLVCRLKGDVDGDITVTPGGLISSNLSAGNGLQKIGTMISLLPEVEDALDSVDDLKDTLDNTVDKLDNALGDITDLTSNVENLANNLASVAEHVMSTAAQIGTAAAAGAVGGGVSSGLALTAAGKLAKDGVQSLISANAAKVIGGGLAAASLAGILGGLLGSLGGKKTYNTNISGDQGVSDSGVVEGTSDLAWGYSISQGYNFNLTLFPNKQTSMAVIGPMLGTNLGTTGSTSPFTGQWCVYGGMGVSERIYASGDIYMNTNQKVATEAFVS</sequence>
<evidence type="ECO:0000313" key="2">
    <source>
        <dbReference type="EMBL" id="KAJ3034190.1"/>
    </source>
</evidence>
<accession>A0AAD5S2I8</accession>
<keyword evidence="1" id="KW-0175">Coiled coil</keyword>
<dbReference type="EMBL" id="JADGJD010002190">
    <property type="protein sequence ID" value="KAJ3034190.1"/>
    <property type="molecule type" value="Genomic_DNA"/>
</dbReference>